<dbReference type="GO" id="GO:0003729">
    <property type="term" value="F:mRNA binding"/>
    <property type="evidence" value="ECO:0007669"/>
    <property type="project" value="InterPro"/>
</dbReference>
<evidence type="ECO:0000313" key="8">
    <source>
        <dbReference type="EMBL" id="KAF4665765.1"/>
    </source>
</evidence>
<evidence type="ECO:0000313" key="9">
    <source>
        <dbReference type="Proteomes" id="UP000591131"/>
    </source>
</evidence>
<dbReference type="InterPro" id="IPR045877">
    <property type="entry name" value="ZFP36-like"/>
</dbReference>
<name>A0A7J6M2R9_PERCH</name>
<evidence type="ECO:0000256" key="6">
    <source>
        <dbReference type="SAM" id="MobiDB-lite"/>
    </source>
</evidence>
<keyword evidence="1 5" id="KW-0479">Metal-binding</keyword>
<feature type="zinc finger region" description="C3H1-type" evidence="5">
    <location>
        <begin position="242"/>
        <end position="269"/>
    </location>
</feature>
<keyword evidence="9" id="KW-1185">Reference proteome</keyword>
<feature type="region of interest" description="Disordered" evidence="6">
    <location>
        <begin position="273"/>
        <end position="335"/>
    </location>
</feature>
<dbReference type="PANTHER" id="PTHR12547:SF18">
    <property type="entry name" value="PROTEIN TIS11"/>
    <property type="match status" value="1"/>
</dbReference>
<keyword evidence="4 5" id="KW-0862">Zinc</keyword>
<evidence type="ECO:0000256" key="5">
    <source>
        <dbReference type="PROSITE-ProRule" id="PRU00723"/>
    </source>
</evidence>
<feature type="region of interest" description="Disordered" evidence="6">
    <location>
        <begin position="113"/>
        <end position="132"/>
    </location>
</feature>
<dbReference type="PROSITE" id="PS50103">
    <property type="entry name" value="ZF_C3H1"/>
    <property type="match status" value="3"/>
</dbReference>
<feature type="domain" description="C3H1-type" evidence="7">
    <location>
        <begin position="242"/>
        <end position="269"/>
    </location>
</feature>
<dbReference type="InterPro" id="IPR000571">
    <property type="entry name" value="Znf_CCCH"/>
</dbReference>
<sequence>MQQVFSTAACSAMYNRYGDPSLASPLQIEINHGGSICRASNYCVRELKESKITRFGLRTSQRMQELILGFCPVLSLSSHLNLISTNSASKSSTMELNISEPAIYRGAKSTPFKSSTYHEDPREAVSTDTGHGLTPELVRNYGDFHQGAYHDGAFDGEEGAADQPSGVHKRHFYKTSMCKFYLSGNCVKGDMCTHAHQEAELVKKPEIPRTRLCRALLTYGFCNYGQCKYAHDIKEIRQTNTFFKTKICDFFANGHCKLGNRCRFAHSEEELVGDLPPPGTCDGTTPKPRPPQAGDSSGTFPQPKEQRKLNSEAQEFCPRLPTAGTKKGSFDGEIPPANQYNVGNYSRKYSLASSTGRDMASPMNDLSLPSVAPDGNIGFLTARMVSPDGTPLANGPLVIPTFAQHQQQPVANSGSPVDFPGPPLPLHLMQSPLNAGAWGSSGATPTFHLGANRTPTHIHDLLRSASIDELKRYANQVYED</sequence>
<evidence type="ECO:0000256" key="2">
    <source>
        <dbReference type="ARBA" id="ARBA00022737"/>
    </source>
</evidence>
<organism evidence="8 9">
    <name type="scientific">Perkinsus chesapeaki</name>
    <name type="common">Clam parasite</name>
    <name type="synonym">Perkinsus andrewsi</name>
    <dbReference type="NCBI Taxonomy" id="330153"/>
    <lineage>
        <taxon>Eukaryota</taxon>
        <taxon>Sar</taxon>
        <taxon>Alveolata</taxon>
        <taxon>Perkinsozoa</taxon>
        <taxon>Perkinsea</taxon>
        <taxon>Perkinsida</taxon>
        <taxon>Perkinsidae</taxon>
        <taxon>Perkinsus</taxon>
    </lineage>
</organism>
<evidence type="ECO:0000256" key="4">
    <source>
        <dbReference type="ARBA" id="ARBA00022833"/>
    </source>
</evidence>
<feature type="compositionally biased region" description="Basic and acidic residues" evidence="6">
    <location>
        <begin position="116"/>
        <end position="125"/>
    </location>
</feature>
<evidence type="ECO:0000259" key="7">
    <source>
        <dbReference type="PROSITE" id="PS50103"/>
    </source>
</evidence>
<dbReference type="Gene3D" id="4.10.1000.10">
    <property type="entry name" value="Zinc finger, CCCH-type"/>
    <property type="match status" value="3"/>
</dbReference>
<comment type="caution">
    <text evidence="8">The sequence shown here is derived from an EMBL/GenBank/DDBJ whole genome shotgun (WGS) entry which is preliminary data.</text>
</comment>
<proteinExistence type="predicted"/>
<dbReference type="SMART" id="SM00356">
    <property type="entry name" value="ZnF_C3H1"/>
    <property type="match status" value="3"/>
</dbReference>
<dbReference type="EMBL" id="JAAPAO010000252">
    <property type="protein sequence ID" value="KAF4665765.1"/>
    <property type="molecule type" value="Genomic_DNA"/>
</dbReference>
<dbReference type="OrthoDB" id="415459at2759"/>
<dbReference type="PANTHER" id="PTHR12547">
    <property type="entry name" value="CCCH ZINC FINGER/TIS11-RELATED"/>
    <property type="match status" value="1"/>
</dbReference>
<keyword evidence="3 5" id="KW-0863">Zinc-finger</keyword>
<protein>
    <recommendedName>
        <fullName evidence="7">C3H1-type domain-containing protein</fullName>
    </recommendedName>
</protein>
<dbReference type="AlphaFoldDB" id="A0A7J6M2R9"/>
<feature type="zinc finger region" description="C3H1-type" evidence="5">
    <location>
        <begin position="172"/>
        <end position="199"/>
    </location>
</feature>
<keyword evidence="2" id="KW-0677">Repeat</keyword>
<dbReference type="Pfam" id="PF00642">
    <property type="entry name" value="zf-CCCH"/>
    <property type="match status" value="2"/>
</dbReference>
<dbReference type="GO" id="GO:0008270">
    <property type="term" value="F:zinc ion binding"/>
    <property type="evidence" value="ECO:0007669"/>
    <property type="project" value="UniProtKB-KW"/>
</dbReference>
<dbReference type="SUPFAM" id="SSF90229">
    <property type="entry name" value="CCCH zinc finger"/>
    <property type="match status" value="3"/>
</dbReference>
<reference evidence="8 9" key="1">
    <citation type="submission" date="2020-04" db="EMBL/GenBank/DDBJ databases">
        <title>Perkinsus chesapeaki whole genome sequence.</title>
        <authorList>
            <person name="Bogema D.R."/>
        </authorList>
    </citation>
    <scope>NUCLEOTIDE SEQUENCE [LARGE SCALE GENOMIC DNA]</scope>
    <source>
        <strain evidence="8">ATCC PRA-425</strain>
    </source>
</reference>
<accession>A0A7J6M2R9</accession>
<gene>
    <name evidence="8" type="ORF">FOL47_004443</name>
</gene>
<feature type="domain" description="C3H1-type" evidence="7">
    <location>
        <begin position="172"/>
        <end position="199"/>
    </location>
</feature>
<feature type="domain" description="C3H1-type" evidence="7">
    <location>
        <begin position="207"/>
        <end position="234"/>
    </location>
</feature>
<dbReference type="Proteomes" id="UP000591131">
    <property type="component" value="Unassembled WGS sequence"/>
</dbReference>
<feature type="zinc finger region" description="C3H1-type" evidence="5">
    <location>
        <begin position="207"/>
        <end position="234"/>
    </location>
</feature>
<evidence type="ECO:0000256" key="3">
    <source>
        <dbReference type="ARBA" id="ARBA00022771"/>
    </source>
</evidence>
<evidence type="ECO:0000256" key="1">
    <source>
        <dbReference type="ARBA" id="ARBA00022723"/>
    </source>
</evidence>
<dbReference type="InterPro" id="IPR036855">
    <property type="entry name" value="Znf_CCCH_sf"/>
</dbReference>